<dbReference type="Gene3D" id="3.20.20.300">
    <property type="entry name" value="Glycoside hydrolase, family 3, N-terminal domain"/>
    <property type="match status" value="1"/>
</dbReference>
<comment type="catalytic activity">
    <reaction evidence="1">
        <text>Hydrolysis of terminal non-reducing N-acetyl-D-hexosamine residues in N-acetyl-beta-D-hexosaminides.</text>
        <dbReference type="EC" id="3.2.1.52"/>
    </reaction>
</comment>
<dbReference type="PANTHER" id="PTHR30480">
    <property type="entry name" value="BETA-HEXOSAMINIDASE-RELATED"/>
    <property type="match status" value="1"/>
</dbReference>
<dbReference type="InterPro" id="IPR036962">
    <property type="entry name" value="Glyco_hydro_3_N_sf"/>
</dbReference>
<organism evidence="7 8">
    <name type="scientific">Naasia lichenicola</name>
    <dbReference type="NCBI Taxonomy" id="2565933"/>
    <lineage>
        <taxon>Bacteria</taxon>
        <taxon>Bacillati</taxon>
        <taxon>Actinomycetota</taxon>
        <taxon>Actinomycetes</taxon>
        <taxon>Micrococcales</taxon>
        <taxon>Microbacteriaceae</taxon>
        <taxon>Naasia</taxon>
    </lineage>
</organism>
<dbReference type="InterPro" id="IPR017853">
    <property type="entry name" value="GH"/>
</dbReference>
<proteinExistence type="inferred from homology"/>
<feature type="domain" description="Glycoside hydrolase family 3 N-terminal" evidence="6">
    <location>
        <begin position="65"/>
        <end position="379"/>
    </location>
</feature>
<name>A0A4S4FI40_9MICO</name>
<accession>A0A4S4FI40</accession>
<dbReference type="AlphaFoldDB" id="A0A4S4FI40"/>
<dbReference type="PROSITE" id="PS51257">
    <property type="entry name" value="PROKAR_LIPOPROTEIN"/>
    <property type="match status" value="1"/>
</dbReference>
<evidence type="ECO:0000313" key="7">
    <source>
        <dbReference type="EMBL" id="THG28736.1"/>
    </source>
</evidence>
<evidence type="ECO:0000256" key="3">
    <source>
        <dbReference type="ARBA" id="ARBA00012663"/>
    </source>
</evidence>
<evidence type="ECO:0000256" key="4">
    <source>
        <dbReference type="ARBA" id="ARBA00022801"/>
    </source>
</evidence>
<dbReference type="GO" id="GO:0004563">
    <property type="term" value="F:beta-N-acetylhexosaminidase activity"/>
    <property type="evidence" value="ECO:0007669"/>
    <property type="project" value="UniProtKB-EC"/>
</dbReference>
<keyword evidence="8" id="KW-1185">Reference proteome</keyword>
<sequence>MLRRRGGRRIVGAVLAGAVLLPLLAGCKVPISSDPPVAAPTATPPSAEELLCQEVDARLAAMSVRQELASLLMLHYPGTDPAALSDFMSRTGAGGFIVMGDNAPDGSDIAGTTSALDVDPSLPPIVAVDQEGGEVSRLDADSGPAAEQLRELPADASREAFAARAEIVHTAGIDLNFGIVADVTDDPHSFIYDRVLGTTPAASADRVGEAVLGEQGVVSSTLKHFPGHGLTDADSHLTVPSSAIGLDEWRSTAAIPFERGIEDGAQVVMFGHLALTSVDPAPASLSTRWHEILRDELGFDGVTITDDMLMLQQTELPEYQDPVQNAVRALQAGNTMLLYVLAADPAVSGVDVDALLDGLEAAVQDGRISRAQIDADARLLLAMRIGIRDQTP</sequence>
<reference evidence="7 8" key="1">
    <citation type="submission" date="2019-04" db="EMBL/GenBank/DDBJ databases">
        <authorList>
            <person name="Jiang L."/>
        </authorList>
    </citation>
    <scope>NUCLEOTIDE SEQUENCE [LARGE SCALE GENOMIC DNA]</scope>
    <source>
        <strain evidence="7 8">YIM 131853</strain>
    </source>
</reference>
<evidence type="ECO:0000256" key="1">
    <source>
        <dbReference type="ARBA" id="ARBA00001231"/>
    </source>
</evidence>
<keyword evidence="5" id="KW-0326">Glycosidase</keyword>
<dbReference type="EMBL" id="SSSM01000006">
    <property type="protein sequence ID" value="THG28736.1"/>
    <property type="molecule type" value="Genomic_DNA"/>
</dbReference>
<evidence type="ECO:0000256" key="5">
    <source>
        <dbReference type="ARBA" id="ARBA00023295"/>
    </source>
</evidence>
<dbReference type="GO" id="GO:0005975">
    <property type="term" value="P:carbohydrate metabolic process"/>
    <property type="evidence" value="ECO:0007669"/>
    <property type="project" value="InterPro"/>
</dbReference>
<comment type="similarity">
    <text evidence="2">Belongs to the glycosyl hydrolase 3 family.</text>
</comment>
<dbReference type="Pfam" id="PF00933">
    <property type="entry name" value="Glyco_hydro_3"/>
    <property type="match status" value="1"/>
</dbReference>
<evidence type="ECO:0000259" key="6">
    <source>
        <dbReference type="Pfam" id="PF00933"/>
    </source>
</evidence>
<protein>
    <recommendedName>
        <fullName evidence="3">beta-N-acetylhexosaminidase</fullName>
        <ecNumber evidence="3">3.2.1.52</ecNumber>
    </recommendedName>
</protein>
<dbReference type="PANTHER" id="PTHR30480:SF13">
    <property type="entry name" value="BETA-HEXOSAMINIDASE"/>
    <property type="match status" value="1"/>
</dbReference>
<dbReference type="GO" id="GO:0009254">
    <property type="term" value="P:peptidoglycan turnover"/>
    <property type="evidence" value="ECO:0007669"/>
    <property type="project" value="TreeGrafter"/>
</dbReference>
<dbReference type="InterPro" id="IPR050226">
    <property type="entry name" value="NagZ_Beta-hexosaminidase"/>
</dbReference>
<evidence type="ECO:0000313" key="8">
    <source>
        <dbReference type="Proteomes" id="UP000309133"/>
    </source>
</evidence>
<dbReference type="EC" id="3.2.1.52" evidence="3"/>
<dbReference type="SUPFAM" id="SSF51445">
    <property type="entry name" value="(Trans)glycosidases"/>
    <property type="match status" value="1"/>
</dbReference>
<dbReference type="RefSeq" id="WP_136429205.1">
    <property type="nucleotide sequence ID" value="NZ_SSSM01000006.1"/>
</dbReference>
<gene>
    <name evidence="7" type="ORF">E6C64_18325</name>
</gene>
<evidence type="ECO:0000256" key="2">
    <source>
        <dbReference type="ARBA" id="ARBA00005336"/>
    </source>
</evidence>
<dbReference type="Proteomes" id="UP000309133">
    <property type="component" value="Unassembled WGS sequence"/>
</dbReference>
<keyword evidence="4 7" id="KW-0378">Hydrolase</keyword>
<dbReference type="OrthoDB" id="9805821at2"/>
<dbReference type="InterPro" id="IPR001764">
    <property type="entry name" value="Glyco_hydro_3_N"/>
</dbReference>
<comment type="caution">
    <text evidence="7">The sequence shown here is derived from an EMBL/GenBank/DDBJ whole genome shotgun (WGS) entry which is preliminary data.</text>
</comment>